<reference evidence="2" key="1">
    <citation type="journal article" date="2019" name="Int. J. Syst. Evol. Microbiol.">
        <title>The Global Catalogue of Microorganisms (GCM) 10K type strain sequencing project: providing services to taxonomists for standard genome sequencing and annotation.</title>
        <authorList>
            <consortium name="The Broad Institute Genomics Platform"/>
            <consortium name="The Broad Institute Genome Sequencing Center for Infectious Disease"/>
            <person name="Wu L."/>
            <person name="Ma J."/>
        </authorList>
    </citation>
    <scope>NUCLEOTIDE SEQUENCE [LARGE SCALE GENOMIC DNA]</scope>
    <source>
        <strain evidence="2">JCM 17555</strain>
    </source>
</reference>
<dbReference type="Gene3D" id="3.40.50.300">
    <property type="entry name" value="P-loop containing nucleotide triphosphate hydrolases"/>
    <property type="match status" value="1"/>
</dbReference>
<keyword evidence="1" id="KW-0418">Kinase</keyword>
<name>A0ABP7P7G0_9GAMM</name>
<dbReference type="SUPFAM" id="SSF52540">
    <property type="entry name" value="P-loop containing nucleoside triphosphate hydrolases"/>
    <property type="match status" value="1"/>
</dbReference>
<gene>
    <name evidence="1" type="ORF">GCM10022278_18840</name>
</gene>
<evidence type="ECO:0000313" key="1">
    <source>
        <dbReference type="EMBL" id="GAA3960994.1"/>
    </source>
</evidence>
<protein>
    <submittedName>
        <fullName evidence="1">Kinase</fullName>
    </submittedName>
</protein>
<sequence length="322" mass="36518">MTEDLAESSKLLPIRGLLEQAIQQHRLPPQFLKDCSRIVLPIAQEIALSGEKRGDKDGALIWGVCGSQGSGKSTMVHFLSIMLESMFNLRCLTLSIDDFYLSHERRLQLARDIHPLLKTRGVPGTHDVHSGIGLFRTLKQPSHERSTQEPLNLPVFDKARDDISNLFRAGPLPGDIDVVLFEGWCVGTPPQPASALTTAVNQLEADEDPNGDWRRYVNAELEGAYAEWFSLLDHLLLIRAPDFTKVHQWRLEQEEKLRAGYVERGEEPPAGLMDARQIHRFISHYERLTRWNLEVLPEKADMVLELNEDHSMRSLIKPNKPA</sequence>
<dbReference type="Proteomes" id="UP001501337">
    <property type="component" value="Unassembled WGS sequence"/>
</dbReference>
<accession>A0ABP7P7G0</accession>
<keyword evidence="1" id="KW-0808">Transferase</keyword>
<evidence type="ECO:0000313" key="2">
    <source>
        <dbReference type="Proteomes" id="UP001501337"/>
    </source>
</evidence>
<dbReference type="EMBL" id="BAABBO010000009">
    <property type="protein sequence ID" value="GAA3960994.1"/>
    <property type="molecule type" value="Genomic_DNA"/>
</dbReference>
<keyword evidence="2" id="KW-1185">Reference proteome</keyword>
<dbReference type="GO" id="GO:0016301">
    <property type="term" value="F:kinase activity"/>
    <property type="evidence" value="ECO:0007669"/>
    <property type="project" value="UniProtKB-KW"/>
</dbReference>
<comment type="caution">
    <text evidence="1">The sequence shown here is derived from an EMBL/GenBank/DDBJ whole genome shotgun (WGS) entry which is preliminary data.</text>
</comment>
<dbReference type="RefSeq" id="WP_344805636.1">
    <property type="nucleotide sequence ID" value="NZ_BAABBO010000009.1"/>
</dbReference>
<dbReference type="InterPro" id="IPR027417">
    <property type="entry name" value="P-loop_NTPase"/>
</dbReference>
<organism evidence="1 2">
    <name type="scientific">Allohahella marinimesophila</name>
    <dbReference type="NCBI Taxonomy" id="1054972"/>
    <lineage>
        <taxon>Bacteria</taxon>
        <taxon>Pseudomonadati</taxon>
        <taxon>Pseudomonadota</taxon>
        <taxon>Gammaproteobacteria</taxon>
        <taxon>Oceanospirillales</taxon>
        <taxon>Hahellaceae</taxon>
        <taxon>Allohahella</taxon>
    </lineage>
</organism>
<proteinExistence type="predicted"/>